<evidence type="ECO:0000313" key="2">
    <source>
        <dbReference type="EMBL" id="KZL17668.1"/>
    </source>
</evidence>
<proteinExistence type="predicted"/>
<dbReference type="RefSeq" id="WP_139201426.1">
    <property type="nucleotide sequence ID" value="NZ_FOFM01000010.1"/>
</dbReference>
<dbReference type="EMBL" id="LMCB01000030">
    <property type="protein sequence ID" value="KZL17668.1"/>
    <property type="molecule type" value="Genomic_DNA"/>
</dbReference>
<comment type="caution">
    <text evidence="2">The sequence shown here is derived from an EMBL/GenBank/DDBJ whole genome shotgun (WGS) entry which is preliminary data.</text>
</comment>
<name>A0A165XFY3_9HYPH</name>
<keyword evidence="3" id="KW-1185">Reference proteome</keyword>
<dbReference type="Proteomes" id="UP000076577">
    <property type="component" value="Unassembled WGS sequence"/>
</dbReference>
<dbReference type="PATRIC" id="fig|989403.3.peg.3219"/>
<dbReference type="InterPro" id="IPR046025">
    <property type="entry name" value="DUF5983"/>
</dbReference>
<dbReference type="STRING" id="989403.SAMN05421798_11078"/>
<accession>A0A165XFY3</accession>
<evidence type="ECO:0000313" key="3">
    <source>
        <dbReference type="Proteomes" id="UP000076577"/>
    </source>
</evidence>
<dbReference type="Pfam" id="PF19419">
    <property type="entry name" value="DUF5983"/>
    <property type="match status" value="1"/>
</dbReference>
<sequence>MSDNVRNFLDLSTGHLLPSTRDLLDGELLSIRMFQHEYGWLLPTLSEDHPDLGAIPSDLLACIALARKRSCDYILFDRDASPDDDLIYYDDNHIGTVQVQVSEIVEYHFDMPVTQEQLDLIQNDPNALDEPAESFFTEVGAKPEWVTSVHNRTVDMIDADDATQS</sequence>
<protein>
    <recommendedName>
        <fullName evidence="1">DUF5983 domain-containing protein</fullName>
    </recommendedName>
</protein>
<reference evidence="2 3" key="1">
    <citation type="journal article" date="2016" name="Front. Microbiol.">
        <title>Comparative Genomic Analysis Reveals a Diverse Repertoire of Genes Involved in Prokaryote-Eukaryote Interactions within the Pseudovibrio Genus.</title>
        <authorList>
            <person name="Romano S."/>
            <person name="Fernandez-Guerra A."/>
            <person name="Reen F.J."/>
            <person name="Glockner F.O."/>
            <person name="Crowley S.P."/>
            <person name="O'Sullivan O."/>
            <person name="Cotter P.D."/>
            <person name="Adams C."/>
            <person name="Dobson A.D."/>
            <person name="O'Gara F."/>
        </authorList>
    </citation>
    <scope>NUCLEOTIDE SEQUENCE [LARGE SCALE GENOMIC DNA]</scope>
    <source>
        <strain evidence="2 3">Ad2</strain>
    </source>
</reference>
<dbReference type="AlphaFoldDB" id="A0A165XFY3"/>
<dbReference type="OrthoDB" id="7274689at2"/>
<gene>
    <name evidence="2" type="ORF">PsAD2_03004</name>
</gene>
<feature type="domain" description="DUF5983" evidence="1">
    <location>
        <begin position="8"/>
        <end position="91"/>
    </location>
</feature>
<organism evidence="2 3">
    <name type="scientific">Pseudovibrio axinellae</name>
    <dbReference type="NCBI Taxonomy" id="989403"/>
    <lineage>
        <taxon>Bacteria</taxon>
        <taxon>Pseudomonadati</taxon>
        <taxon>Pseudomonadota</taxon>
        <taxon>Alphaproteobacteria</taxon>
        <taxon>Hyphomicrobiales</taxon>
        <taxon>Stappiaceae</taxon>
        <taxon>Pseudovibrio</taxon>
    </lineage>
</organism>
<evidence type="ECO:0000259" key="1">
    <source>
        <dbReference type="Pfam" id="PF19419"/>
    </source>
</evidence>